<evidence type="ECO:0000256" key="1">
    <source>
        <dbReference type="ARBA" id="ARBA00001698"/>
    </source>
</evidence>
<evidence type="ECO:0000313" key="21">
    <source>
        <dbReference type="Proteomes" id="UP000647491"/>
    </source>
</evidence>
<dbReference type="InterPro" id="IPR000374">
    <property type="entry name" value="PC_trans"/>
</dbReference>
<dbReference type="PANTHER" id="PTHR46382:SF1">
    <property type="entry name" value="PHOSPHATIDATE CYTIDYLYLTRANSFERASE"/>
    <property type="match status" value="1"/>
</dbReference>
<evidence type="ECO:0000256" key="12">
    <source>
        <dbReference type="ARBA" id="ARBA00022695"/>
    </source>
</evidence>
<evidence type="ECO:0000256" key="18">
    <source>
        <dbReference type="RuleBase" id="RU003938"/>
    </source>
</evidence>
<keyword evidence="15 19" id="KW-0472">Membrane</keyword>
<feature type="transmembrane region" description="Helical" evidence="19">
    <location>
        <begin position="103"/>
        <end position="121"/>
    </location>
</feature>
<comment type="catalytic activity">
    <reaction evidence="1 18">
        <text>a 1,2-diacyl-sn-glycero-3-phosphate + CTP + H(+) = a CDP-1,2-diacyl-sn-glycerol + diphosphate</text>
        <dbReference type="Rhea" id="RHEA:16229"/>
        <dbReference type="ChEBI" id="CHEBI:15378"/>
        <dbReference type="ChEBI" id="CHEBI:33019"/>
        <dbReference type="ChEBI" id="CHEBI:37563"/>
        <dbReference type="ChEBI" id="CHEBI:58332"/>
        <dbReference type="ChEBI" id="CHEBI:58608"/>
        <dbReference type="EC" id="2.7.7.41"/>
    </reaction>
</comment>
<keyword evidence="17" id="KW-1208">Phospholipid metabolism</keyword>
<sequence length="268" mass="29082">MFTTRLISGIVLVILAAFLLVKGGTLLFLVSLAISLIGLFELYRVMKIEKELPGLVGYGAVLAYYAIVWTGMDRHVTFLAIAALMLLMTIYVFTFPKFTTEQITVAFFGIFYVGLMFSYLYQVRSMPDGKYLVWLIVLSSWGCDTCAYCAGMLLGKHKMAPKLSPKKTVEGAVGGVLGAALLGFLYGAYFEGHMVELARPGVISAAACAIAAVISQIGDLAASAIKRNHGVKDYGHLIPGHGGILDRFDSMIFTAPAIYFAVMFLGLR</sequence>
<keyword evidence="16" id="KW-0594">Phospholipid biosynthesis</keyword>
<evidence type="ECO:0000313" key="20">
    <source>
        <dbReference type="EMBL" id="MBC8598116.1"/>
    </source>
</evidence>
<comment type="pathway">
    <text evidence="3 18">Phospholipid metabolism; CDP-diacylglycerol biosynthesis; CDP-diacylglycerol from sn-glycerol 3-phosphate: step 3/3.</text>
</comment>
<dbReference type="GO" id="GO:0016779">
    <property type="term" value="F:nucleotidyltransferase activity"/>
    <property type="evidence" value="ECO:0007669"/>
    <property type="project" value="UniProtKB-KW"/>
</dbReference>
<evidence type="ECO:0000256" key="13">
    <source>
        <dbReference type="ARBA" id="ARBA00022989"/>
    </source>
</evidence>
<evidence type="ECO:0000256" key="16">
    <source>
        <dbReference type="ARBA" id="ARBA00023209"/>
    </source>
</evidence>
<feature type="transmembrane region" description="Helical" evidence="19">
    <location>
        <begin position="201"/>
        <end position="222"/>
    </location>
</feature>
<comment type="caution">
    <text evidence="20">The sequence shown here is derived from an EMBL/GenBank/DDBJ whole genome shotgun (WGS) entry which is preliminary data.</text>
</comment>
<feature type="transmembrane region" description="Helical" evidence="19">
    <location>
        <begin position="12"/>
        <end position="40"/>
    </location>
</feature>
<proteinExistence type="inferred from homology"/>
<keyword evidence="11 18" id="KW-0812">Transmembrane</keyword>
<dbReference type="PROSITE" id="PS01315">
    <property type="entry name" value="CDS"/>
    <property type="match status" value="1"/>
</dbReference>
<organism evidence="20 21">
    <name type="scientific">Enterocloster hominis</name>
    <name type="common">ex Liu et al. 2021</name>
    <dbReference type="NCBI Taxonomy" id="2763663"/>
    <lineage>
        <taxon>Bacteria</taxon>
        <taxon>Bacillati</taxon>
        <taxon>Bacillota</taxon>
        <taxon>Clostridia</taxon>
        <taxon>Lachnospirales</taxon>
        <taxon>Lachnospiraceae</taxon>
        <taxon>Enterocloster</taxon>
    </lineage>
</organism>
<feature type="transmembrane region" description="Helical" evidence="19">
    <location>
        <begin position="167"/>
        <end position="189"/>
    </location>
</feature>
<keyword evidence="9" id="KW-0444">Lipid biosynthesis</keyword>
<name>A0ABR7NPS3_9FIRM</name>
<evidence type="ECO:0000256" key="4">
    <source>
        <dbReference type="ARBA" id="ARBA00005189"/>
    </source>
</evidence>
<evidence type="ECO:0000256" key="10">
    <source>
        <dbReference type="ARBA" id="ARBA00022679"/>
    </source>
</evidence>
<keyword evidence="13 19" id="KW-1133">Transmembrane helix</keyword>
<dbReference type="EC" id="2.7.7.41" evidence="6 18"/>
<protein>
    <recommendedName>
        <fullName evidence="7 18">Phosphatidate cytidylyltransferase</fullName>
        <ecNumber evidence="6 18">2.7.7.41</ecNumber>
    </recommendedName>
</protein>
<comment type="pathway">
    <text evidence="4">Lipid metabolism.</text>
</comment>
<evidence type="ECO:0000256" key="2">
    <source>
        <dbReference type="ARBA" id="ARBA00004651"/>
    </source>
</evidence>
<evidence type="ECO:0000256" key="5">
    <source>
        <dbReference type="ARBA" id="ARBA00010185"/>
    </source>
</evidence>
<evidence type="ECO:0000256" key="8">
    <source>
        <dbReference type="ARBA" id="ARBA00022475"/>
    </source>
</evidence>
<evidence type="ECO:0000256" key="9">
    <source>
        <dbReference type="ARBA" id="ARBA00022516"/>
    </source>
</evidence>
<dbReference type="EMBL" id="JACRTJ010000006">
    <property type="protein sequence ID" value="MBC8598116.1"/>
    <property type="molecule type" value="Genomic_DNA"/>
</dbReference>
<evidence type="ECO:0000256" key="11">
    <source>
        <dbReference type="ARBA" id="ARBA00022692"/>
    </source>
</evidence>
<dbReference type="Pfam" id="PF01148">
    <property type="entry name" value="CTP_transf_1"/>
    <property type="match status" value="1"/>
</dbReference>
<evidence type="ECO:0000256" key="7">
    <source>
        <dbReference type="ARBA" id="ARBA00019373"/>
    </source>
</evidence>
<comment type="subcellular location">
    <subcellularLocation>
        <location evidence="2">Cell membrane</location>
        <topology evidence="2">Multi-pass membrane protein</topology>
    </subcellularLocation>
</comment>
<evidence type="ECO:0000256" key="6">
    <source>
        <dbReference type="ARBA" id="ARBA00012487"/>
    </source>
</evidence>
<keyword evidence="14" id="KW-0443">Lipid metabolism</keyword>
<keyword evidence="12 18" id="KW-0548">Nucleotidyltransferase</keyword>
<dbReference type="PANTHER" id="PTHR46382">
    <property type="entry name" value="PHOSPHATIDATE CYTIDYLYLTRANSFERASE"/>
    <property type="match status" value="1"/>
</dbReference>
<reference evidence="20 21" key="1">
    <citation type="submission" date="2020-08" db="EMBL/GenBank/DDBJ databases">
        <title>Genome public.</title>
        <authorList>
            <person name="Liu C."/>
            <person name="Sun Q."/>
        </authorList>
    </citation>
    <scope>NUCLEOTIDE SEQUENCE [LARGE SCALE GENOMIC DNA]</scope>
    <source>
        <strain evidence="20 21">BX10</strain>
    </source>
</reference>
<comment type="similarity">
    <text evidence="5 18">Belongs to the CDS family.</text>
</comment>
<evidence type="ECO:0000256" key="19">
    <source>
        <dbReference type="SAM" id="Phobius"/>
    </source>
</evidence>
<evidence type="ECO:0000256" key="14">
    <source>
        <dbReference type="ARBA" id="ARBA00023098"/>
    </source>
</evidence>
<evidence type="ECO:0000256" key="15">
    <source>
        <dbReference type="ARBA" id="ARBA00023136"/>
    </source>
</evidence>
<evidence type="ECO:0000256" key="3">
    <source>
        <dbReference type="ARBA" id="ARBA00005119"/>
    </source>
</evidence>
<keyword evidence="21" id="KW-1185">Reference proteome</keyword>
<keyword evidence="8" id="KW-1003">Cell membrane</keyword>
<feature type="transmembrane region" description="Helical" evidence="19">
    <location>
        <begin position="52"/>
        <end position="72"/>
    </location>
</feature>
<feature type="transmembrane region" description="Helical" evidence="19">
    <location>
        <begin position="248"/>
        <end position="267"/>
    </location>
</feature>
<keyword evidence="10 18" id="KW-0808">Transferase</keyword>
<accession>A0ABR7NPS3</accession>
<feature type="transmembrane region" description="Helical" evidence="19">
    <location>
        <begin position="133"/>
        <end position="155"/>
    </location>
</feature>
<gene>
    <name evidence="20" type="ORF">H8708_02560</name>
</gene>
<dbReference type="RefSeq" id="WP_262426851.1">
    <property type="nucleotide sequence ID" value="NZ_JACRTJ010000006.1"/>
</dbReference>
<feature type="transmembrane region" description="Helical" evidence="19">
    <location>
        <begin position="78"/>
        <end position="96"/>
    </location>
</feature>
<dbReference type="Proteomes" id="UP000647491">
    <property type="component" value="Unassembled WGS sequence"/>
</dbReference>
<evidence type="ECO:0000256" key="17">
    <source>
        <dbReference type="ARBA" id="ARBA00023264"/>
    </source>
</evidence>